<dbReference type="GO" id="GO:0052693">
    <property type="term" value="F:epoxyqueuosine reductase activity"/>
    <property type="evidence" value="ECO:0007669"/>
    <property type="project" value="UniProtKB-UniRule"/>
</dbReference>
<keyword evidence="10 17" id="KW-0560">Oxidoreductase</keyword>
<evidence type="ECO:0000256" key="17">
    <source>
        <dbReference type="HAMAP-Rule" id="MF_02089"/>
    </source>
</evidence>
<protein>
    <recommendedName>
        <fullName evidence="5 17">Epoxyqueuosine reductase QueH</fullName>
        <ecNumber evidence="4 17">1.17.99.6</ecNumber>
    </recommendedName>
    <alternativeName>
        <fullName evidence="15 17">Queuosine biosynthesis protein QueH</fullName>
    </alternativeName>
</protein>
<keyword evidence="14 17" id="KW-0676">Redox-active center</keyword>
<comment type="caution">
    <text evidence="18">The sequence shown here is derived from an EMBL/GenBank/DDBJ whole genome shotgun (WGS) entry which is preliminary data.</text>
</comment>
<evidence type="ECO:0000256" key="7">
    <source>
        <dbReference type="ARBA" id="ARBA00022694"/>
    </source>
</evidence>
<evidence type="ECO:0000256" key="2">
    <source>
        <dbReference type="ARBA" id="ARBA00004691"/>
    </source>
</evidence>
<evidence type="ECO:0000256" key="1">
    <source>
        <dbReference type="ARBA" id="ARBA00002268"/>
    </source>
</evidence>
<evidence type="ECO:0000256" key="10">
    <source>
        <dbReference type="ARBA" id="ARBA00023002"/>
    </source>
</evidence>
<dbReference type="GO" id="GO:0008616">
    <property type="term" value="P:tRNA queuosine(34) biosynthetic process"/>
    <property type="evidence" value="ECO:0007669"/>
    <property type="project" value="UniProtKB-UniRule"/>
</dbReference>
<dbReference type="UniPathway" id="UPA00392"/>
<evidence type="ECO:0000256" key="9">
    <source>
        <dbReference type="ARBA" id="ARBA00022785"/>
    </source>
</evidence>
<comment type="pathway">
    <text evidence="2 17">tRNA modification; tRNA-queuosine biosynthesis.</text>
</comment>
<feature type="disulfide bond" description="Redox-active" evidence="17">
    <location>
        <begin position="169"/>
        <end position="171"/>
    </location>
</feature>
<evidence type="ECO:0000256" key="4">
    <source>
        <dbReference type="ARBA" id="ARBA00012622"/>
    </source>
</evidence>
<evidence type="ECO:0000256" key="15">
    <source>
        <dbReference type="ARBA" id="ARBA00031446"/>
    </source>
</evidence>
<evidence type="ECO:0000256" key="13">
    <source>
        <dbReference type="ARBA" id="ARBA00023157"/>
    </source>
</evidence>
<dbReference type="InterPro" id="IPR003828">
    <property type="entry name" value="QueH"/>
</dbReference>
<reference evidence="18 19" key="1">
    <citation type="submission" date="2018-04" db="EMBL/GenBank/DDBJ databases">
        <title>Novel Campyloabacter and Helicobacter Species and Strains.</title>
        <authorList>
            <person name="Mannion A.J."/>
            <person name="Shen Z."/>
            <person name="Fox J.G."/>
        </authorList>
    </citation>
    <scope>NUCLEOTIDE SEQUENCE [LARGE SCALE GENOMIC DNA]</scope>
    <source>
        <strain evidence="18 19">MIT 97-5075</strain>
    </source>
</reference>
<dbReference type="AlphaFoldDB" id="A0A3D8J9U9"/>
<evidence type="ECO:0000313" key="18">
    <source>
        <dbReference type="EMBL" id="RDU73644.1"/>
    </source>
</evidence>
<dbReference type="PANTHER" id="PTHR36701:SF1">
    <property type="entry name" value="EPOXYQUEUOSINE REDUCTASE QUEH"/>
    <property type="match status" value="1"/>
</dbReference>
<sequence length="410" mass="47602">MLVHICCSVDSHYFLNELHKVYPDENLVGFFYNPNIHPKEEHDLRLQDVRRSCNMLNIDLIEGDYDVSSWRHSVRGLENEPEKGSRCNVCFDTRLIKTAELAKELNISKFTTTLLSSPMKEQQVLYQQGDVIAKQNNLEFIKINVRANGGVNKQNELAKQDNLYRQNYCGCQFALKAQRNNQQKLSLEMISNVTRQVMPGSIEARHHVFNKRDVLEKSGKGYVLTQKKHLVWRLLYAQILHKKEVIPSYIVARSSNKNRAKSGNILWVKQQLTNIHVLYDLGSFADNIFHNTVRSFTDLMITKQQEYNQNFDLLIGYSKRDDSIFIDIAMLNFLLNKTYKNVQSLAKSPPSYQEELRLRHCLCGIESVNPIIILDSKIPHDIIIHVNSTFQEENIYDVIEEYADCAVKFE</sequence>
<evidence type="ECO:0000313" key="19">
    <source>
        <dbReference type="Proteomes" id="UP000256424"/>
    </source>
</evidence>
<accession>A0A3D8J9U9</accession>
<comment type="function">
    <text evidence="1 17">Catalyzes the conversion of epoxyqueuosine (oQ) to queuosine (Q), which is a hypermodified base found in the wobble positions of tRNA(Asp), tRNA(Asn), tRNA(His) and tRNA(Tyr).</text>
</comment>
<keyword evidence="19" id="KW-1185">Reference proteome</keyword>
<feature type="binding site" evidence="17">
    <location>
        <position position="6"/>
    </location>
    <ligand>
        <name>[4Fe-4S] cluster</name>
        <dbReference type="ChEBI" id="CHEBI:49883"/>
    </ligand>
</feature>
<evidence type="ECO:0000256" key="5">
    <source>
        <dbReference type="ARBA" id="ARBA00016895"/>
    </source>
</evidence>
<gene>
    <name evidence="17" type="primary">queH</name>
    <name evidence="18" type="ORF">CQA66_00155</name>
</gene>
<dbReference type="Pfam" id="PF02677">
    <property type="entry name" value="QueH"/>
    <property type="match status" value="1"/>
</dbReference>
<comment type="catalytic activity">
    <reaction evidence="16 17">
        <text>epoxyqueuosine(34) in tRNA + AH2 = queuosine(34) in tRNA + A + H2O</text>
        <dbReference type="Rhea" id="RHEA:32159"/>
        <dbReference type="Rhea" id="RHEA-COMP:18571"/>
        <dbReference type="Rhea" id="RHEA-COMP:18582"/>
        <dbReference type="ChEBI" id="CHEBI:13193"/>
        <dbReference type="ChEBI" id="CHEBI:15377"/>
        <dbReference type="ChEBI" id="CHEBI:17499"/>
        <dbReference type="ChEBI" id="CHEBI:194431"/>
        <dbReference type="ChEBI" id="CHEBI:194443"/>
        <dbReference type="EC" id="1.17.99.6"/>
    </reaction>
</comment>
<dbReference type="Proteomes" id="UP000256424">
    <property type="component" value="Unassembled WGS sequence"/>
</dbReference>
<keyword evidence="8 17" id="KW-0479">Metal-binding</keyword>
<dbReference type="EMBL" id="NXLW01000001">
    <property type="protein sequence ID" value="RDU73644.1"/>
    <property type="molecule type" value="Genomic_DNA"/>
</dbReference>
<feature type="binding site" evidence="17">
    <location>
        <position position="87"/>
    </location>
    <ligand>
        <name>[4Fe-4S] cluster</name>
        <dbReference type="ChEBI" id="CHEBI:49883"/>
    </ligand>
</feature>
<dbReference type="OrthoDB" id="9801033at2"/>
<proteinExistence type="inferred from homology"/>
<keyword evidence="7 17" id="KW-0819">tRNA processing</keyword>
<evidence type="ECO:0000256" key="16">
    <source>
        <dbReference type="ARBA" id="ARBA00047415"/>
    </source>
</evidence>
<keyword evidence="9 17" id="KW-0671">Queuosine biosynthesis</keyword>
<dbReference type="GO" id="GO:0046872">
    <property type="term" value="F:metal ion binding"/>
    <property type="evidence" value="ECO:0007669"/>
    <property type="project" value="UniProtKB-KW"/>
</dbReference>
<keyword evidence="11 17" id="KW-0408">Iron</keyword>
<dbReference type="GO" id="GO:0051539">
    <property type="term" value="F:4 iron, 4 sulfur cluster binding"/>
    <property type="evidence" value="ECO:0007669"/>
    <property type="project" value="UniProtKB-UniRule"/>
</dbReference>
<evidence type="ECO:0000256" key="12">
    <source>
        <dbReference type="ARBA" id="ARBA00023014"/>
    </source>
</evidence>
<dbReference type="PANTHER" id="PTHR36701">
    <property type="entry name" value="EPOXYQUEUOSINE REDUCTASE QUEH"/>
    <property type="match status" value="1"/>
</dbReference>
<feature type="binding site" evidence="17">
    <location>
        <position position="90"/>
    </location>
    <ligand>
        <name>[4Fe-4S] cluster</name>
        <dbReference type="ChEBI" id="CHEBI:49883"/>
    </ligand>
</feature>
<dbReference type="HAMAP" id="MF_02089">
    <property type="entry name" value="QueH"/>
    <property type="match status" value="1"/>
</dbReference>
<keyword evidence="13 17" id="KW-1015">Disulfide bond</keyword>
<keyword evidence="12 17" id="KW-0411">Iron-sulfur</keyword>
<dbReference type="EC" id="1.17.99.6" evidence="4 17"/>
<evidence type="ECO:0000256" key="8">
    <source>
        <dbReference type="ARBA" id="ARBA00022723"/>
    </source>
</evidence>
<dbReference type="RefSeq" id="WP_104763705.1">
    <property type="nucleotide sequence ID" value="NZ_FZPM01000030.1"/>
</dbReference>
<organism evidence="18 19">
    <name type="scientific">Helicobacter aurati</name>
    <dbReference type="NCBI Taxonomy" id="137778"/>
    <lineage>
        <taxon>Bacteria</taxon>
        <taxon>Pseudomonadati</taxon>
        <taxon>Campylobacterota</taxon>
        <taxon>Epsilonproteobacteria</taxon>
        <taxon>Campylobacterales</taxon>
        <taxon>Helicobacteraceae</taxon>
        <taxon>Helicobacter</taxon>
    </lineage>
</organism>
<evidence type="ECO:0000256" key="11">
    <source>
        <dbReference type="ARBA" id="ARBA00023004"/>
    </source>
</evidence>
<evidence type="ECO:0000256" key="6">
    <source>
        <dbReference type="ARBA" id="ARBA00022485"/>
    </source>
</evidence>
<evidence type="ECO:0000256" key="14">
    <source>
        <dbReference type="ARBA" id="ARBA00023284"/>
    </source>
</evidence>
<keyword evidence="6 17" id="KW-0004">4Fe-4S</keyword>
<dbReference type="SUPFAM" id="SSF52402">
    <property type="entry name" value="Adenine nucleotide alpha hydrolases-like"/>
    <property type="match status" value="1"/>
</dbReference>
<feature type="binding site" evidence="17">
    <location>
        <position position="7"/>
    </location>
    <ligand>
        <name>[4Fe-4S] cluster</name>
        <dbReference type="ChEBI" id="CHEBI:49883"/>
    </ligand>
</feature>
<comment type="similarity">
    <text evidence="3 17">Belongs to the QueH family.</text>
</comment>
<evidence type="ECO:0000256" key="3">
    <source>
        <dbReference type="ARBA" id="ARBA00008207"/>
    </source>
</evidence>
<name>A0A3D8J9U9_9HELI</name>